<dbReference type="Proteomes" id="UP000001471">
    <property type="component" value="Unassembled WGS sequence"/>
</dbReference>
<dbReference type="HOGENOM" id="CLU_2623189_0_0_1"/>
<name>B2VYZ1_PYRTR</name>
<protein>
    <submittedName>
        <fullName evidence="1">Uncharacterized protein</fullName>
    </submittedName>
</protein>
<evidence type="ECO:0000313" key="2">
    <source>
        <dbReference type="Proteomes" id="UP000001471"/>
    </source>
</evidence>
<accession>B2VYZ1</accession>
<evidence type="ECO:0000313" key="1">
    <source>
        <dbReference type="EMBL" id="EDU45154.1"/>
    </source>
</evidence>
<proteinExistence type="predicted"/>
<dbReference type="InParanoid" id="B2VYZ1"/>
<sequence length="78" mass="8879">MLGQILERWPQDNKGRLNRTVLAYGVVRERVANTYQVDPYKHTRLQKPRDVVLVGIRARPSVVCLVLPSGSHESDRGL</sequence>
<dbReference type="AlphaFoldDB" id="B2VYZ1"/>
<reference evidence="2" key="1">
    <citation type="journal article" date="2013" name="G3 (Bethesda)">
        <title>Comparative genomics of a plant-pathogenic fungus, Pyrenophora tritici-repentis, reveals transduplication and the impact of repeat elements on pathogenicity and population divergence.</title>
        <authorList>
            <person name="Manning V.A."/>
            <person name="Pandelova I."/>
            <person name="Dhillon B."/>
            <person name="Wilhelm L.J."/>
            <person name="Goodwin S.B."/>
            <person name="Berlin A.M."/>
            <person name="Figueroa M."/>
            <person name="Freitag M."/>
            <person name="Hane J.K."/>
            <person name="Henrissat B."/>
            <person name="Holman W.H."/>
            <person name="Kodira C.D."/>
            <person name="Martin J."/>
            <person name="Oliver R.P."/>
            <person name="Robbertse B."/>
            <person name="Schackwitz W."/>
            <person name="Schwartz D.C."/>
            <person name="Spatafora J.W."/>
            <person name="Turgeon B.G."/>
            <person name="Yandava C."/>
            <person name="Young S."/>
            <person name="Zhou S."/>
            <person name="Zeng Q."/>
            <person name="Grigoriev I.V."/>
            <person name="Ma L.-J."/>
            <person name="Ciuffetti L.M."/>
        </authorList>
    </citation>
    <scope>NUCLEOTIDE SEQUENCE [LARGE SCALE GENOMIC DNA]</scope>
    <source>
        <strain evidence="2">Pt-1C-BFP</strain>
    </source>
</reference>
<dbReference type="EMBL" id="DS231616">
    <property type="protein sequence ID" value="EDU45154.1"/>
    <property type="molecule type" value="Genomic_DNA"/>
</dbReference>
<gene>
    <name evidence="1" type="ORF">PTRG_02631</name>
</gene>
<organism evidence="1 2">
    <name type="scientific">Pyrenophora tritici-repentis (strain Pt-1C-BFP)</name>
    <name type="common">Wheat tan spot fungus</name>
    <name type="synonym">Drechslera tritici-repentis</name>
    <dbReference type="NCBI Taxonomy" id="426418"/>
    <lineage>
        <taxon>Eukaryota</taxon>
        <taxon>Fungi</taxon>
        <taxon>Dikarya</taxon>
        <taxon>Ascomycota</taxon>
        <taxon>Pezizomycotina</taxon>
        <taxon>Dothideomycetes</taxon>
        <taxon>Pleosporomycetidae</taxon>
        <taxon>Pleosporales</taxon>
        <taxon>Pleosporineae</taxon>
        <taxon>Pleosporaceae</taxon>
        <taxon>Pyrenophora</taxon>
    </lineage>
</organism>